<dbReference type="PANTHER" id="PTHR10066">
    <property type="entry name" value="BETA-GLUCURONIDASE"/>
    <property type="match status" value="1"/>
</dbReference>
<keyword evidence="6 7" id="KW-0326">Glycosidase</keyword>
<dbReference type="InterPro" id="IPR006102">
    <property type="entry name" value="Ig-like_GH2"/>
</dbReference>
<dbReference type="InterPro" id="IPR008979">
    <property type="entry name" value="Galactose-bd-like_sf"/>
</dbReference>
<evidence type="ECO:0000256" key="4">
    <source>
        <dbReference type="ARBA" id="ARBA00016205"/>
    </source>
</evidence>
<dbReference type="Gene3D" id="3.20.20.80">
    <property type="entry name" value="Glycosidases"/>
    <property type="match status" value="1"/>
</dbReference>
<sequence length="572" mass="64084">MGVSDNNPDPLLQLTTDTWADHSATNETTNPSLSHETRRPSYPDSSARDNLEIKSDRFRSHDLTPLLFGNGAVTIHSIYIAGGQAVRPDSTRQHLRVISNTCTLRVSVETRVPRSSFVGVMHSNTSKASSSTSVGVHLGNPSGIPAALPTDDGIGNTEASYLNQPKTELVRSLWPLEMSTTTTIYAYALLLLRSGVTLARISSGGILYPQESESRDVRTLDGVWNFRLSPESDPLVGFREHWYNKELRQTGETIPMPVPASYNDITQDKAIRDHVGLVWYDRSFFVPDTWRQQGLRVWMRFGSVSYAAQVWVNGQLVMSHEIGHLPFQRDIASVLKYGSKNLVTVAVDNTLLETSIPQGQLSETYTDNGTQITQSYTFDFFNYAGISPSRTPVHHASSVIEYNVSYNGYDQSYSSPLCFVDLLDKEGKFVARDITTLSGRIEINSPRLWWPYLMDSEPGYLYTLQVRLASPQLGTKDVYRLPVGIRTVKWNNTSLLINGRPLYLRGFGKHEDSDIRGKGLDYSLVVKDYNLIKWIGANSFRTSHYPYAEEIMDFADRQGIVVINECPSVDTV</sequence>
<dbReference type="SUPFAM" id="SSF51445">
    <property type="entry name" value="(Trans)glycosidases"/>
    <property type="match status" value="1"/>
</dbReference>
<dbReference type="GO" id="GO:0005975">
    <property type="term" value="P:carbohydrate metabolic process"/>
    <property type="evidence" value="ECO:0007669"/>
    <property type="project" value="InterPro"/>
</dbReference>
<dbReference type="Pfam" id="PF00703">
    <property type="entry name" value="Glyco_hydro_2"/>
    <property type="match status" value="1"/>
</dbReference>
<feature type="domain" description="Glycoside hydrolase family 2 immunoglobulin-like beta-sandwich" evidence="9">
    <location>
        <begin position="433"/>
        <end position="486"/>
    </location>
</feature>
<dbReference type="GO" id="GO:0005615">
    <property type="term" value="C:extracellular space"/>
    <property type="evidence" value="ECO:0007669"/>
    <property type="project" value="TreeGrafter"/>
</dbReference>
<evidence type="ECO:0000256" key="3">
    <source>
        <dbReference type="ARBA" id="ARBA00012761"/>
    </source>
</evidence>
<dbReference type="EMBL" id="OE182275">
    <property type="protein sequence ID" value="CAD7574317.1"/>
    <property type="molecule type" value="Genomic_DNA"/>
</dbReference>
<dbReference type="SUPFAM" id="SSF49785">
    <property type="entry name" value="Galactose-binding domain-like"/>
    <property type="match status" value="1"/>
</dbReference>
<dbReference type="InterPro" id="IPR006104">
    <property type="entry name" value="Glyco_hydro_2_N"/>
</dbReference>
<dbReference type="PRINTS" id="PR00132">
    <property type="entry name" value="GLHYDRLASE2"/>
</dbReference>
<dbReference type="Gene3D" id="2.60.40.10">
    <property type="entry name" value="Immunoglobulins"/>
    <property type="match status" value="1"/>
</dbReference>
<keyword evidence="7" id="KW-0458">Lysosome</keyword>
<dbReference type="Pfam" id="PF02837">
    <property type="entry name" value="Glyco_hydro_2_N"/>
    <property type="match status" value="1"/>
</dbReference>
<comment type="similarity">
    <text evidence="2 7">Belongs to the glycosyl hydrolase 2 family.</text>
</comment>
<feature type="domain" description="Glycoside hydrolase family 2 catalytic" evidence="10">
    <location>
        <begin position="490"/>
        <end position="569"/>
    </location>
</feature>
<feature type="domain" description="Glycosyl hydrolases family 2 sugar binding" evidence="11">
    <location>
        <begin position="218"/>
        <end position="386"/>
    </location>
</feature>
<dbReference type="Gene3D" id="2.60.120.260">
    <property type="entry name" value="Galactose-binding domain-like"/>
    <property type="match status" value="1"/>
</dbReference>
<evidence type="ECO:0000259" key="9">
    <source>
        <dbReference type="Pfam" id="PF00703"/>
    </source>
</evidence>
<gene>
    <name evidence="12" type="ORF">TCMB3V08_LOCUS6934</name>
</gene>
<dbReference type="Pfam" id="PF02836">
    <property type="entry name" value="Glyco_hydro_2_C"/>
    <property type="match status" value="1"/>
</dbReference>
<dbReference type="InterPro" id="IPR006103">
    <property type="entry name" value="Glyco_hydro_2_cat"/>
</dbReference>
<dbReference type="InterPro" id="IPR023230">
    <property type="entry name" value="Glyco_hydro_2_CS"/>
</dbReference>
<proteinExistence type="inferred from homology"/>
<dbReference type="InterPro" id="IPR017853">
    <property type="entry name" value="GH"/>
</dbReference>
<evidence type="ECO:0000259" key="11">
    <source>
        <dbReference type="Pfam" id="PF02837"/>
    </source>
</evidence>
<dbReference type="PANTHER" id="PTHR10066:SF67">
    <property type="entry name" value="BETA-GLUCURONIDASE"/>
    <property type="match status" value="1"/>
</dbReference>
<keyword evidence="5 7" id="KW-0378">Hydrolase</keyword>
<comment type="function">
    <text evidence="1 7">Plays an important role in the degradation of dermatan and keratan sulfates.</text>
</comment>
<dbReference type="GO" id="GO:0030246">
    <property type="term" value="F:carbohydrate binding"/>
    <property type="evidence" value="ECO:0007669"/>
    <property type="project" value="TreeGrafter"/>
</dbReference>
<comment type="subunit">
    <text evidence="7">Homotetramer.</text>
</comment>
<dbReference type="GO" id="GO:0019391">
    <property type="term" value="P:glucuronoside catabolic process"/>
    <property type="evidence" value="ECO:0007669"/>
    <property type="project" value="TreeGrafter"/>
</dbReference>
<accession>A0A7R9J826</accession>
<dbReference type="InterPro" id="IPR013783">
    <property type="entry name" value="Ig-like_fold"/>
</dbReference>
<reference evidence="12" key="1">
    <citation type="submission" date="2020-11" db="EMBL/GenBank/DDBJ databases">
        <authorList>
            <person name="Tran Van P."/>
        </authorList>
    </citation>
    <scope>NUCLEOTIDE SEQUENCE</scope>
</reference>
<comment type="catalytic activity">
    <reaction evidence="7">
        <text>a beta-D-glucuronoside + H2O = D-glucuronate + an alcohol</text>
        <dbReference type="Rhea" id="RHEA:17633"/>
        <dbReference type="ChEBI" id="CHEBI:15377"/>
        <dbReference type="ChEBI" id="CHEBI:30879"/>
        <dbReference type="ChEBI" id="CHEBI:58720"/>
        <dbReference type="ChEBI" id="CHEBI:83411"/>
        <dbReference type="EC" id="3.2.1.31"/>
    </reaction>
</comment>
<dbReference type="AlphaFoldDB" id="A0A7R9J826"/>
<evidence type="ECO:0000313" key="12">
    <source>
        <dbReference type="EMBL" id="CAD7574317.1"/>
    </source>
</evidence>
<evidence type="ECO:0000256" key="5">
    <source>
        <dbReference type="ARBA" id="ARBA00022801"/>
    </source>
</evidence>
<dbReference type="InterPro" id="IPR036156">
    <property type="entry name" value="Beta-gal/glucu_dom_sf"/>
</dbReference>
<evidence type="ECO:0000256" key="6">
    <source>
        <dbReference type="ARBA" id="ARBA00023295"/>
    </source>
</evidence>
<dbReference type="FunFam" id="2.60.120.260:FF:000027">
    <property type="entry name" value="Beta-glucuronidase"/>
    <property type="match status" value="1"/>
</dbReference>
<evidence type="ECO:0000259" key="10">
    <source>
        <dbReference type="Pfam" id="PF02836"/>
    </source>
</evidence>
<dbReference type="GO" id="GO:0004566">
    <property type="term" value="F:beta-glucuronidase activity"/>
    <property type="evidence" value="ECO:0007669"/>
    <property type="project" value="UniProtKB-EC"/>
</dbReference>
<organism evidence="12">
    <name type="scientific">Timema californicum</name>
    <name type="common">California timema</name>
    <name type="synonym">Walking stick</name>
    <dbReference type="NCBI Taxonomy" id="61474"/>
    <lineage>
        <taxon>Eukaryota</taxon>
        <taxon>Metazoa</taxon>
        <taxon>Ecdysozoa</taxon>
        <taxon>Arthropoda</taxon>
        <taxon>Hexapoda</taxon>
        <taxon>Insecta</taxon>
        <taxon>Pterygota</taxon>
        <taxon>Neoptera</taxon>
        <taxon>Polyneoptera</taxon>
        <taxon>Phasmatodea</taxon>
        <taxon>Timematodea</taxon>
        <taxon>Timematoidea</taxon>
        <taxon>Timematidae</taxon>
        <taxon>Timema</taxon>
    </lineage>
</organism>
<dbReference type="FunFam" id="2.60.40.10:FF:000628">
    <property type="entry name" value="Beta-glucuronidase"/>
    <property type="match status" value="1"/>
</dbReference>
<evidence type="ECO:0000256" key="7">
    <source>
        <dbReference type="RuleBase" id="RU361154"/>
    </source>
</evidence>
<dbReference type="PROSITE" id="PS00719">
    <property type="entry name" value="GLYCOSYL_HYDROL_F2_1"/>
    <property type="match status" value="1"/>
</dbReference>
<feature type="compositionally biased region" description="Polar residues" evidence="8">
    <location>
        <begin position="1"/>
        <end position="34"/>
    </location>
</feature>
<dbReference type="SUPFAM" id="SSF49303">
    <property type="entry name" value="beta-Galactosidase/glucuronidase domain"/>
    <property type="match status" value="1"/>
</dbReference>
<feature type="region of interest" description="Disordered" evidence="8">
    <location>
        <begin position="1"/>
        <end position="48"/>
    </location>
</feature>
<dbReference type="EC" id="3.2.1.31" evidence="3 7"/>
<evidence type="ECO:0000256" key="1">
    <source>
        <dbReference type="ARBA" id="ARBA00003025"/>
    </source>
</evidence>
<feature type="compositionally biased region" description="Basic and acidic residues" evidence="8">
    <location>
        <begin position="35"/>
        <end position="48"/>
    </location>
</feature>
<evidence type="ECO:0000256" key="8">
    <source>
        <dbReference type="SAM" id="MobiDB-lite"/>
    </source>
</evidence>
<dbReference type="InterPro" id="IPR006101">
    <property type="entry name" value="Glyco_hydro_2"/>
</dbReference>
<comment type="activity regulation">
    <text evidence="7">Inhibited by L-aspartic acid.</text>
</comment>
<protein>
    <recommendedName>
        <fullName evidence="4 7">Beta-glucuronidase</fullName>
        <ecNumber evidence="3 7">3.2.1.31</ecNumber>
    </recommendedName>
</protein>
<name>A0A7R9J826_TIMCA</name>
<evidence type="ECO:0000256" key="2">
    <source>
        <dbReference type="ARBA" id="ARBA00007401"/>
    </source>
</evidence>